<feature type="domain" description="CNNM transmembrane" evidence="9">
    <location>
        <begin position="24"/>
        <end position="208"/>
    </location>
</feature>
<dbReference type="InterPro" id="IPR046342">
    <property type="entry name" value="CBS_dom_sf"/>
</dbReference>
<feature type="transmembrane region" description="Helical" evidence="8">
    <location>
        <begin position="26"/>
        <end position="55"/>
    </location>
</feature>
<dbReference type="EMBL" id="JH767160">
    <property type="protein sequence ID" value="EQC33282.1"/>
    <property type="molecule type" value="Genomic_DNA"/>
</dbReference>
<evidence type="ECO:0000313" key="11">
    <source>
        <dbReference type="Proteomes" id="UP000030762"/>
    </source>
</evidence>
<dbReference type="CDD" id="cd04590">
    <property type="entry name" value="CBS_pair_CorC_HlyC_assoc"/>
    <property type="match status" value="1"/>
</dbReference>
<dbReference type="VEuPathDB" id="FungiDB:SDRG_09263"/>
<evidence type="ECO:0000256" key="4">
    <source>
        <dbReference type="ARBA" id="ARBA00022989"/>
    </source>
</evidence>
<feature type="region of interest" description="Disordered" evidence="7">
    <location>
        <begin position="445"/>
        <end position="469"/>
    </location>
</feature>
<dbReference type="PANTHER" id="PTHR12064">
    <property type="entry name" value="METAL TRANSPORTER CNNM"/>
    <property type="match status" value="1"/>
</dbReference>
<dbReference type="FunFam" id="3.10.580.10:FF:000006">
    <property type="entry name" value="DUF21 and CBS domain protein"/>
    <property type="match status" value="1"/>
</dbReference>
<evidence type="ECO:0000256" key="7">
    <source>
        <dbReference type="SAM" id="MobiDB-lite"/>
    </source>
</evidence>
<evidence type="ECO:0000256" key="1">
    <source>
        <dbReference type="ARBA" id="ARBA00004141"/>
    </source>
</evidence>
<feature type="transmembrane region" description="Helical" evidence="8">
    <location>
        <begin position="114"/>
        <end position="135"/>
    </location>
</feature>
<evidence type="ECO:0000259" key="9">
    <source>
        <dbReference type="PROSITE" id="PS51846"/>
    </source>
</evidence>
<dbReference type="AlphaFoldDB" id="T0RST3"/>
<keyword evidence="4 6" id="KW-1133">Transmembrane helix</keyword>
<accession>T0RST3</accession>
<dbReference type="Pfam" id="PF01595">
    <property type="entry name" value="CNNM"/>
    <property type="match status" value="1"/>
</dbReference>
<keyword evidence="11" id="KW-1185">Reference proteome</keyword>
<sequence length="469" mass="51466">MEDRIDGIEIAVVDCSKYLHPSCDEYAFWVCIGTIVGMLLVSAVMAGMLMGYLSIDKLNILILTMEGSDVEKAQAKRILPIINQSHNVLVSVLLVNAGALEALPIWLNRVVPETTAILISVTFVLLFGEILPSAIFTGTYQLAIASALAPLCRLVMLLMSPIAWPIARVLDALIGEGNDVTRYKRKELKALIRLQQSLPQALELAESLPITNPVSPAASVASSSASVSPGTCTDLHKEEVAIIHGALDMSNKTVNDIATPFEDVFMLDWEAQLDSELMVDILACGYSRIPVFRGHRANVVGLLLVKRLIVIDSDVKKPIKNLTLRKPILVSPDLGCYALLNQFQRGKGHFALVTEQGPYIEACWKANIDVDRTQATISGIVTIENILEELLQEEIQDETDVVDSCTGHGNSERRRARLREAGMIRAAKVFKALAARARRRLRLRPQARRSASQIAHEATPLLTPRATEL</sequence>
<proteinExistence type="predicted"/>
<dbReference type="GO" id="GO:0005737">
    <property type="term" value="C:cytoplasm"/>
    <property type="evidence" value="ECO:0007669"/>
    <property type="project" value="TreeGrafter"/>
</dbReference>
<keyword evidence="3" id="KW-0677">Repeat</keyword>
<dbReference type="SUPFAM" id="SSF54631">
    <property type="entry name" value="CBS-domain pair"/>
    <property type="match status" value="1"/>
</dbReference>
<evidence type="ECO:0000256" key="2">
    <source>
        <dbReference type="ARBA" id="ARBA00022692"/>
    </source>
</evidence>
<evidence type="ECO:0000256" key="6">
    <source>
        <dbReference type="PROSITE-ProRule" id="PRU01193"/>
    </source>
</evidence>
<dbReference type="GO" id="GO:0016020">
    <property type="term" value="C:membrane"/>
    <property type="evidence" value="ECO:0007669"/>
    <property type="project" value="UniProtKB-SubCell"/>
</dbReference>
<dbReference type="InterPro" id="IPR002550">
    <property type="entry name" value="CNNM"/>
</dbReference>
<keyword evidence="2 6" id="KW-0812">Transmembrane</keyword>
<dbReference type="OrthoDB" id="5353557at2759"/>
<feature type="transmembrane region" description="Helical" evidence="8">
    <location>
        <begin position="142"/>
        <end position="164"/>
    </location>
</feature>
<dbReference type="RefSeq" id="XP_008613405.1">
    <property type="nucleotide sequence ID" value="XM_008615183.1"/>
</dbReference>
<dbReference type="Gene3D" id="3.10.580.10">
    <property type="entry name" value="CBS-domain"/>
    <property type="match status" value="1"/>
</dbReference>
<gene>
    <name evidence="10" type="ORF">SDRG_09263</name>
</gene>
<reference evidence="10 11" key="1">
    <citation type="submission" date="2012-04" db="EMBL/GenBank/DDBJ databases">
        <title>The Genome Sequence of Saprolegnia declina VS20.</title>
        <authorList>
            <consortium name="The Broad Institute Genome Sequencing Platform"/>
            <person name="Russ C."/>
            <person name="Nusbaum C."/>
            <person name="Tyler B."/>
            <person name="van West P."/>
            <person name="Dieguez-Uribeondo J."/>
            <person name="de Bruijn I."/>
            <person name="Tripathy S."/>
            <person name="Jiang R."/>
            <person name="Young S.K."/>
            <person name="Zeng Q."/>
            <person name="Gargeya S."/>
            <person name="Fitzgerald M."/>
            <person name="Haas B."/>
            <person name="Abouelleil A."/>
            <person name="Alvarado L."/>
            <person name="Arachchi H.M."/>
            <person name="Berlin A."/>
            <person name="Chapman S.B."/>
            <person name="Goldberg J."/>
            <person name="Griggs A."/>
            <person name="Gujja S."/>
            <person name="Hansen M."/>
            <person name="Howarth C."/>
            <person name="Imamovic A."/>
            <person name="Larimer J."/>
            <person name="McCowen C."/>
            <person name="Montmayeur A."/>
            <person name="Murphy C."/>
            <person name="Neiman D."/>
            <person name="Pearson M."/>
            <person name="Priest M."/>
            <person name="Roberts A."/>
            <person name="Saif S."/>
            <person name="Shea T."/>
            <person name="Sisk P."/>
            <person name="Sykes S."/>
            <person name="Wortman J."/>
            <person name="Nusbaum C."/>
            <person name="Birren B."/>
        </authorList>
    </citation>
    <scope>NUCLEOTIDE SEQUENCE [LARGE SCALE GENOMIC DNA]</scope>
    <source>
        <strain evidence="10 11">VS20</strain>
    </source>
</reference>
<comment type="subcellular location">
    <subcellularLocation>
        <location evidence="1">Membrane</location>
        <topology evidence="1">Multi-pass membrane protein</topology>
    </subcellularLocation>
</comment>
<dbReference type="GO" id="GO:0010960">
    <property type="term" value="P:magnesium ion homeostasis"/>
    <property type="evidence" value="ECO:0007669"/>
    <property type="project" value="InterPro"/>
</dbReference>
<evidence type="ECO:0000313" key="10">
    <source>
        <dbReference type="EMBL" id="EQC33282.1"/>
    </source>
</evidence>
<dbReference type="eggNOG" id="KOG2118">
    <property type="taxonomic scope" value="Eukaryota"/>
</dbReference>
<dbReference type="STRING" id="1156394.T0RST3"/>
<name>T0RST3_SAPDV</name>
<evidence type="ECO:0000256" key="5">
    <source>
        <dbReference type="ARBA" id="ARBA00023136"/>
    </source>
</evidence>
<evidence type="ECO:0000256" key="3">
    <source>
        <dbReference type="ARBA" id="ARBA00022737"/>
    </source>
</evidence>
<dbReference type="GeneID" id="19949990"/>
<dbReference type="InterPro" id="IPR044751">
    <property type="entry name" value="Ion_transp-like_CBS"/>
</dbReference>
<dbReference type="InParanoid" id="T0RST3"/>
<evidence type="ECO:0000256" key="8">
    <source>
        <dbReference type="SAM" id="Phobius"/>
    </source>
</evidence>
<protein>
    <recommendedName>
        <fullName evidence="9">CNNM transmembrane domain-containing protein</fullName>
    </recommendedName>
</protein>
<dbReference type="GO" id="GO:0030026">
    <property type="term" value="P:intracellular manganese ion homeostasis"/>
    <property type="evidence" value="ECO:0007669"/>
    <property type="project" value="TreeGrafter"/>
</dbReference>
<dbReference type="Proteomes" id="UP000030762">
    <property type="component" value="Unassembled WGS sequence"/>
</dbReference>
<keyword evidence="5 6" id="KW-0472">Membrane</keyword>
<dbReference type="InterPro" id="IPR045095">
    <property type="entry name" value="ACDP"/>
</dbReference>
<organism evidence="10 11">
    <name type="scientific">Saprolegnia diclina (strain VS20)</name>
    <dbReference type="NCBI Taxonomy" id="1156394"/>
    <lineage>
        <taxon>Eukaryota</taxon>
        <taxon>Sar</taxon>
        <taxon>Stramenopiles</taxon>
        <taxon>Oomycota</taxon>
        <taxon>Saprolegniomycetes</taxon>
        <taxon>Saprolegniales</taxon>
        <taxon>Saprolegniaceae</taxon>
        <taxon>Saprolegnia</taxon>
    </lineage>
</organism>
<dbReference type="PROSITE" id="PS51846">
    <property type="entry name" value="CNNM"/>
    <property type="match status" value="1"/>
</dbReference>
<dbReference type="OMA" id="FMKRQHS"/>
<dbReference type="PANTHER" id="PTHR12064:SF97">
    <property type="entry name" value="METAL TRANSPORTER CNNM-5"/>
    <property type="match status" value="1"/>
</dbReference>